<evidence type="ECO:0000256" key="3">
    <source>
        <dbReference type="ARBA" id="ARBA00004964"/>
    </source>
</evidence>
<dbReference type="AlphaFoldDB" id="A0A4Y4CVW0"/>
<evidence type="ECO:0000313" key="12">
    <source>
        <dbReference type="Proteomes" id="UP000318422"/>
    </source>
</evidence>
<dbReference type="GO" id="GO:0009011">
    <property type="term" value="F:alpha-1,4-glucan glucosyltransferase (ADP-glucose donor) activity"/>
    <property type="evidence" value="ECO:0007669"/>
    <property type="project" value="UniProtKB-UniRule"/>
</dbReference>
<evidence type="ECO:0000256" key="7">
    <source>
        <dbReference type="ARBA" id="ARBA00023056"/>
    </source>
</evidence>
<dbReference type="InterPro" id="IPR013534">
    <property type="entry name" value="Starch_synth_cat_dom"/>
</dbReference>
<keyword evidence="5 8" id="KW-0328">Glycosyltransferase</keyword>
<dbReference type="UniPathway" id="UPA00164"/>
<comment type="pathway">
    <text evidence="3 8">Glycan biosynthesis; glycogen biosynthesis.</text>
</comment>
<evidence type="ECO:0000259" key="10">
    <source>
        <dbReference type="Pfam" id="PF08323"/>
    </source>
</evidence>
<evidence type="ECO:0000256" key="4">
    <source>
        <dbReference type="ARBA" id="ARBA00010281"/>
    </source>
</evidence>
<keyword evidence="7 8" id="KW-0320">Glycogen biosynthesis</keyword>
<evidence type="ECO:0000256" key="1">
    <source>
        <dbReference type="ARBA" id="ARBA00001478"/>
    </source>
</evidence>
<dbReference type="SUPFAM" id="SSF53756">
    <property type="entry name" value="UDP-Glycosyltransferase/glycogen phosphorylase"/>
    <property type="match status" value="1"/>
</dbReference>
<evidence type="ECO:0000256" key="6">
    <source>
        <dbReference type="ARBA" id="ARBA00022679"/>
    </source>
</evidence>
<gene>
    <name evidence="8 11" type="primary">glgA</name>
    <name evidence="11" type="ORF">ZRA01_14660</name>
</gene>
<comment type="function">
    <text evidence="2 8">Synthesizes alpha-1,4-glucan chains using ADP-glucose.</text>
</comment>
<dbReference type="Pfam" id="PF00534">
    <property type="entry name" value="Glycos_transf_1"/>
    <property type="match status" value="1"/>
</dbReference>
<evidence type="ECO:0000256" key="5">
    <source>
        <dbReference type="ARBA" id="ARBA00022676"/>
    </source>
</evidence>
<comment type="similarity">
    <text evidence="4 8">Belongs to the glycosyltransferase 1 family. Bacterial/plant glycogen synthase subfamily.</text>
</comment>
<evidence type="ECO:0000259" key="9">
    <source>
        <dbReference type="Pfam" id="PF00534"/>
    </source>
</evidence>
<reference evidence="11 12" key="1">
    <citation type="submission" date="2019-06" db="EMBL/GenBank/DDBJ databases">
        <title>Whole genome shotgun sequence of Zoogloea ramigera NBRC 15342.</title>
        <authorList>
            <person name="Hosoyama A."/>
            <person name="Uohara A."/>
            <person name="Ohji S."/>
            <person name="Ichikawa N."/>
        </authorList>
    </citation>
    <scope>NUCLEOTIDE SEQUENCE [LARGE SCALE GENOMIC DNA]</scope>
    <source>
        <strain evidence="11 12">NBRC 15342</strain>
    </source>
</reference>
<dbReference type="Pfam" id="PF08323">
    <property type="entry name" value="Glyco_transf_5"/>
    <property type="match status" value="1"/>
</dbReference>
<evidence type="ECO:0000313" key="11">
    <source>
        <dbReference type="EMBL" id="GEC95393.1"/>
    </source>
</evidence>
<feature type="domain" description="Glycosyl transferase family 1" evidence="9">
    <location>
        <begin position="301"/>
        <end position="457"/>
    </location>
</feature>
<dbReference type="OrthoDB" id="9808590at2"/>
<protein>
    <recommendedName>
        <fullName evidence="8">Glycogen synthase</fullName>
        <ecNumber evidence="8">2.4.1.21</ecNumber>
    </recommendedName>
    <alternativeName>
        <fullName evidence="8">Starch [bacterial glycogen] synthase</fullName>
    </alternativeName>
</protein>
<dbReference type="InterPro" id="IPR001296">
    <property type="entry name" value="Glyco_trans_1"/>
</dbReference>
<dbReference type="EC" id="2.4.1.21" evidence="8"/>
<dbReference type="GO" id="GO:0005978">
    <property type="term" value="P:glycogen biosynthetic process"/>
    <property type="evidence" value="ECO:0007669"/>
    <property type="project" value="UniProtKB-UniRule"/>
</dbReference>
<dbReference type="NCBIfam" id="TIGR02095">
    <property type="entry name" value="glgA"/>
    <property type="match status" value="1"/>
</dbReference>
<feature type="binding site" evidence="8">
    <location>
        <position position="15"/>
    </location>
    <ligand>
        <name>ADP-alpha-D-glucose</name>
        <dbReference type="ChEBI" id="CHEBI:57498"/>
    </ligand>
</feature>
<keyword evidence="12" id="KW-1185">Reference proteome</keyword>
<proteinExistence type="inferred from homology"/>
<dbReference type="Proteomes" id="UP000318422">
    <property type="component" value="Unassembled WGS sequence"/>
</dbReference>
<sequence>MHVLQVCAEIFPLLKTGGLADVAGALPAALAAEGAQVRVLLPGFPAILAGLEGGVEISHLAPPGAMAAADARLFFGRLPACGVDAYVINAPAFYTRNGGPYADAHQQPYADNHLRFALLGWTAAQLAGGLDASWVPDVVHGHDWHAGLAPAYLRAEAERRGQALAPSLFTVHNLAYQGIFDAAHFAELSLPAHYFAMHGVEFHGRLNFMKAGLYYADRISTVSPSYAREIQHHDQGCGLDGLLRSRAHELEGILNGVDAAVWNPAVDPLLPAPFSADDPAGKASCKSALQRELGLKRAASAPLFCVVSRLTEQKGLHLVLEALPRLVEQGAQFALLGSGDAALEAAFRAAAEADPAAVAVRIGYDEPFAHRLIAASDVIMVPSHYEPCGLTQLYGLAYGALPLVRRVGGLADTVADARLETLDNDATGFVFEPFAAEALEATIRRALALYRRRADWKLVRQRGMRQHFGWDAAASRYMALYGILAPHSAP</sequence>
<accession>A0A4Y4CVW0</accession>
<name>A0A4Y4CVW0_ZOORA</name>
<dbReference type="InterPro" id="IPR011835">
    <property type="entry name" value="GS/SS"/>
</dbReference>
<dbReference type="CDD" id="cd03791">
    <property type="entry name" value="GT5_Glycogen_synthase_DULL1-like"/>
    <property type="match status" value="1"/>
</dbReference>
<feature type="domain" description="Starch synthase catalytic" evidence="10">
    <location>
        <begin position="2"/>
        <end position="244"/>
    </location>
</feature>
<dbReference type="GO" id="GO:0005829">
    <property type="term" value="C:cytosol"/>
    <property type="evidence" value="ECO:0007669"/>
    <property type="project" value="TreeGrafter"/>
</dbReference>
<dbReference type="PANTHER" id="PTHR45825:SF11">
    <property type="entry name" value="ALPHA AMYLASE DOMAIN-CONTAINING PROTEIN"/>
    <property type="match status" value="1"/>
</dbReference>
<organism evidence="11 12">
    <name type="scientific">Zoogloea ramigera</name>
    <dbReference type="NCBI Taxonomy" id="350"/>
    <lineage>
        <taxon>Bacteria</taxon>
        <taxon>Pseudomonadati</taxon>
        <taxon>Pseudomonadota</taxon>
        <taxon>Betaproteobacteria</taxon>
        <taxon>Rhodocyclales</taxon>
        <taxon>Zoogloeaceae</taxon>
        <taxon>Zoogloea</taxon>
    </lineage>
</organism>
<dbReference type="RefSeq" id="WP_141350840.1">
    <property type="nucleotide sequence ID" value="NZ_BJNV01000019.1"/>
</dbReference>
<dbReference type="GO" id="GO:0004373">
    <property type="term" value="F:alpha-1,4-glucan glucosyltransferase (UDP-glucose donor) activity"/>
    <property type="evidence" value="ECO:0007669"/>
    <property type="project" value="InterPro"/>
</dbReference>
<dbReference type="EMBL" id="BJNV01000019">
    <property type="protein sequence ID" value="GEC95393.1"/>
    <property type="molecule type" value="Genomic_DNA"/>
</dbReference>
<keyword evidence="6 8" id="KW-0808">Transferase</keyword>
<comment type="catalytic activity">
    <reaction evidence="1 8">
        <text>[(1-&gt;4)-alpha-D-glucosyl](n) + ADP-alpha-D-glucose = [(1-&gt;4)-alpha-D-glucosyl](n+1) + ADP + H(+)</text>
        <dbReference type="Rhea" id="RHEA:18189"/>
        <dbReference type="Rhea" id="RHEA-COMP:9584"/>
        <dbReference type="Rhea" id="RHEA-COMP:9587"/>
        <dbReference type="ChEBI" id="CHEBI:15378"/>
        <dbReference type="ChEBI" id="CHEBI:15444"/>
        <dbReference type="ChEBI" id="CHEBI:57498"/>
        <dbReference type="ChEBI" id="CHEBI:456216"/>
        <dbReference type="EC" id="2.4.1.21"/>
    </reaction>
</comment>
<evidence type="ECO:0000256" key="8">
    <source>
        <dbReference type="HAMAP-Rule" id="MF_00484"/>
    </source>
</evidence>
<comment type="caution">
    <text evidence="11">The sequence shown here is derived from an EMBL/GenBank/DDBJ whole genome shotgun (WGS) entry which is preliminary data.</text>
</comment>
<dbReference type="PANTHER" id="PTHR45825">
    <property type="entry name" value="GRANULE-BOUND STARCH SYNTHASE 1, CHLOROPLASTIC/AMYLOPLASTIC"/>
    <property type="match status" value="1"/>
</dbReference>
<evidence type="ECO:0000256" key="2">
    <source>
        <dbReference type="ARBA" id="ARBA00002764"/>
    </source>
</evidence>
<dbReference type="Gene3D" id="3.40.50.2000">
    <property type="entry name" value="Glycogen Phosphorylase B"/>
    <property type="match status" value="2"/>
</dbReference>
<dbReference type="NCBIfam" id="NF001899">
    <property type="entry name" value="PRK00654.1-2"/>
    <property type="match status" value="1"/>
</dbReference>
<dbReference type="HAMAP" id="MF_00484">
    <property type="entry name" value="Glycogen_synth"/>
    <property type="match status" value="1"/>
</dbReference>